<evidence type="ECO:0000256" key="8">
    <source>
        <dbReference type="ARBA" id="ARBA00022741"/>
    </source>
</evidence>
<evidence type="ECO:0000256" key="11">
    <source>
        <dbReference type="ARBA" id="ARBA00022989"/>
    </source>
</evidence>
<feature type="transmembrane region" description="Helical" evidence="14">
    <location>
        <begin position="161"/>
        <end position="182"/>
    </location>
</feature>
<keyword evidence="13 14" id="KW-0472">Membrane</keyword>
<proteinExistence type="predicted"/>
<evidence type="ECO:0000313" key="17">
    <source>
        <dbReference type="Proteomes" id="UP000264541"/>
    </source>
</evidence>
<dbReference type="Gene3D" id="3.30.565.10">
    <property type="entry name" value="Histidine kinase-like ATPase, C-terminal domain"/>
    <property type="match status" value="1"/>
</dbReference>
<feature type="domain" description="Histidine kinase" evidence="15">
    <location>
        <begin position="210"/>
        <end position="416"/>
    </location>
</feature>
<dbReference type="GO" id="GO:0005524">
    <property type="term" value="F:ATP binding"/>
    <property type="evidence" value="ECO:0007669"/>
    <property type="project" value="UniProtKB-KW"/>
</dbReference>
<dbReference type="PRINTS" id="PR00344">
    <property type="entry name" value="BCTRLSENSOR"/>
</dbReference>
<dbReference type="InterPro" id="IPR036097">
    <property type="entry name" value="HisK_dim/P_sf"/>
</dbReference>
<feature type="transmembrane region" description="Helical" evidence="14">
    <location>
        <begin position="134"/>
        <end position="155"/>
    </location>
</feature>
<dbReference type="InterPro" id="IPR003661">
    <property type="entry name" value="HisK_dim/P_dom"/>
</dbReference>
<keyword evidence="11 14" id="KW-1133">Transmembrane helix</keyword>
<dbReference type="GO" id="GO:0000155">
    <property type="term" value="F:phosphorelay sensor kinase activity"/>
    <property type="evidence" value="ECO:0007669"/>
    <property type="project" value="InterPro"/>
</dbReference>
<evidence type="ECO:0000256" key="3">
    <source>
        <dbReference type="ARBA" id="ARBA00012438"/>
    </source>
</evidence>
<keyword evidence="6" id="KW-0808">Transferase</keyword>
<dbReference type="InterPro" id="IPR011620">
    <property type="entry name" value="Sig_transdc_His_kinase_LytS_TM"/>
</dbReference>
<keyword evidence="9 16" id="KW-0418">Kinase</keyword>
<dbReference type="PROSITE" id="PS50109">
    <property type="entry name" value="HIS_KIN"/>
    <property type="match status" value="1"/>
</dbReference>
<evidence type="ECO:0000256" key="14">
    <source>
        <dbReference type="SAM" id="Phobius"/>
    </source>
</evidence>
<comment type="catalytic activity">
    <reaction evidence="1">
        <text>ATP + protein L-histidine = ADP + protein N-phospho-L-histidine.</text>
        <dbReference type="EC" id="2.7.13.3"/>
    </reaction>
</comment>
<keyword evidence="10" id="KW-0067">ATP-binding</keyword>
<evidence type="ECO:0000256" key="5">
    <source>
        <dbReference type="ARBA" id="ARBA00022553"/>
    </source>
</evidence>
<evidence type="ECO:0000256" key="10">
    <source>
        <dbReference type="ARBA" id="ARBA00022840"/>
    </source>
</evidence>
<dbReference type="AlphaFoldDB" id="A0A372LL82"/>
<dbReference type="InterPro" id="IPR003594">
    <property type="entry name" value="HATPase_dom"/>
</dbReference>
<dbReference type="SUPFAM" id="SSF55874">
    <property type="entry name" value="ATPase domain of HSP90 chaperone/DNA topoisomerase II/histidine kinase"/>
    <property type="match status" value="1"/>
</dbReference>
<organism evidence="16 17">
    <name type="scientific">Peribacillus saganii</name>
    <dbReference type="NCBI Taxonomy" id="2303992"/>
    <lineage>
        <taxon>Bacteria</taxon>
        <taxon>Bacillati</taxon>
        <taxon>Bacillota</taxon>
        <taxon>Bacilli</taxon>
        <taxon>Bacillales</taxon>
        <taxon>Bacillaceae</taxon>
        <taxon>Peribacillus</taxon>
    </lineage>
</organism>
<evidence type="ECO:0000256" key="7">
    <source>
        <dbReference type="ARBA" id="ARBA00022692"/>
    </source>
</evidence>
<feature type="transmembrane region" description="Helical" evidence="14">
    <location>
        <begin position="104"/>
        <end position="122"/>
    </location>
</feature>
<dbReference type="PANTHER" id="PTHR43065:SF46">
    <property type="entry name" value="C4-DICARBOXYLATE TRANSPORT SENSOR PROTEIN DCTB"/>
    <property type="match status" value="1"/>
</dbReference>
<evidence type="ECO:0000256" key="12">
    <source>
        <dbReference type="ARBA" id="ARBA00023012"/>
    </source>
</evidence>
<evidence type="ECO:0000256" key="9">
    <source>
        <dbReference type="ARBA" id="ARBA00022777"/>
    </source>
</evidence>
<keyword evidence="12" id="KW-0902">Two-component regulatory system</keyword>
<keyword evidence="7 14" id="KW-0812">Transmembrane</keyword>
<reference evidence="16 17" key="1">
    <citation type="submission" date="2018-08" db="EMBL/GenBank/DDBJ databases">
        <title>Bacillus chawlae sp. nov., Bacillus glennii sp. nov., and Bacillus saganii sp. nov. Isolated from the Vehicle Assembly Building at Kennedy Space Center where the Viking Spacecraft were Assembled.</title>
        <authorList>
            <person name="Seuylemezian A."/>
            <person name="Vaishampayan P."/>
        </authorList>
    </citation>
    <scope>NUCLEOTIDE SEQUENCE [LARGE SCALE GENOMIC DNA]</scope>
    <source>
        <strain evidence="16 17">V47-23a</strain>
    </source>
</reference>
<dbReference type="InterPro" id="IPR004358">
    <property type="entry name" value="Sig_transdc_His_kin-like_C"/>
</dbReference>
<evidence type="ECO:0000256" key="2">
    <source>
        <dbReference type="ARBA" id="ARBA00004651"/>
    </source>
</evidence>
<dbReference type="SUPFAM" id="SSF47384">
    <property type="entry name" value="Homodimeric domain of signal transducing histidine kinase"/>
    <property type="match status" value="1"/>
</dbReference>
<evidence type="ECO:0000259" key="15">
    <source>
        <dbReference type="PROSITE" id="PS50109"/>
    </source>
</evidence>
<keyword evidence="4" id="KW-1003">Cell membrane</keyword>
<dbReference type="CDD" id="cd00082">
    <property type="entry name" value="HisKA"/>
    <property type="match status" value="1"/>
</dbReference>
<feature type="transmembrane region" description="Helical" evidence="14">
    <location>
        <begin position="40"/>
        <end position="58"/>
    </location>
</feature>
<dbReference type="Proteomes" id="UP000264541">
    <property type="component" value="Unassembled WGS sequence"/>
</dbReference>
<evidence type="ECO:0000256" key="13">
    <source>
        <dbReference type="ARBA" id="ARBA00023136"/>
    </source>
</evidence>
<dbReference type="OrthoDB" id="9815750at2"/>
<dbReference type="PANTHER" id="PTHR43065">
    <property type="entry name" value="SENSOR HISTIDINE KINASE"/>
    <property type="match status" value="1"/>
</dbReference>
<gene>
    <name evidence="16" type="ORF">D0469_14915</name>
</gene>
<feature type="transmembrane region" description="Helical" evidence="14">
    <location>
        <begin position="7"/>
        <end position="28"/>
    </location>
</feature>
<sequence>MYNDAIYVLYQILIVLSPILPILIYNLFFREGHDSRRKSWILALFLLIMLFLTMSFPVEFIKGYRYDLRLIPIIVAFVYGGIAPGLVMVISMLVYRFYIGGPGFYLSVVMYSIPTIIFIYYVQKYKITGMRKKLIAVSLGFLIIVLTKTIALIFTNQFEQFPFMIIFYPINLACLLTVVFLIESINQQLSLRKELQRTEKLNGINQLAASVAHEVRNPMTAVRGFLQLMSGDDNLNDVHRNYVNISLQELDRAQSIISDYLSLAKPHNQALTIINISNEVKKTIELMTSYSNIQNISIHTSIQGELYIKGNKDEIKQVLVNIMKNGIEAMPSGGTLSVILFEEVGMVSIEIIDNGMGMNYETLKNLGTPFYSTKEKGTGVGLTISYNLIESMKGKIMVNSEIGKGTHFIIKFPSVDFECEK</sequence>
<dbReference type="Pfam" id="PF07694">
    <property type="entry name" value="5TM-5TMR_LYT"/>
    <property type="match status" value="1"/>
</dbReference>
<protein>
    <recommendedName>
        <fullName evidence="3">histidine kinase</fullName>
        <ecNumber evidence="3">2.7.13.3</ecNumber>
    </recommendedName>
</protein>
<comment type="subcellular location">
    <subcellularLocation>
        <location evidence="2">Cell membrane</location>
        <topology evidence="2">Multi-pass membrane protein</topology>
    </subcellularLocation>
</comment>
<dbReference type="CDD" id="cd00075">
    <property type="entry name" value="HATPase"/>
    <property type="match status" value="1"/>
</dbReference>
<name>A0A372LL82_9BACI</name>
<dbReference type="EMBL" id="QVTE01000043">
    <property type="protein sequence ID" value="RFU67535.1"/>
    <property type="molecule type" value="Genomic_DNA"/>
</dbReference>
<dbReference type="Pfam" id="PF02518">
    <property type="entry name" value="HATPase_c"/>
    <property type="match status" value="1"/>
</dbReference>
<dbReference type="InterPro" id="IPR005467">
    <property type="entry name" value="His_kinase_dom"/>
</dbReference>
<dbReference type="GO" id="GO:0071555">
    <property type="term" value="P:cell wall organization"/>
    <property type="evidence" value="ECO:0007669"/>
    <property type="project" value="InterPro"/>
</dbReference>
<feature type="transmembrane region" description="Helical" evidence="14">
    <location>
        <begin position="70"/>
        <end position="98"/>
    </location>
</feature>
<dbReference type="EC" id="2.7.13.3" evidence="3"/>
<evidence type="ECO:0000256" key="6">
    <source>
        <dbReference type="ARBA" id="ARBA00022679"/>
    </source>
</evidence>
<keyword evidence="8" id="KW-0547">Nucleotide-binding</keyword>
<evidence type="ECO:0000313" key="16">
    <source>
        <dbReference type="EMBL" id="RFU67535.1"/>
    </source>
</evidence>
<accession>A0A372LL82</accession>
<comment type="caution">
    <text evidence="16">The sequence shown here is derived from an EMBL/GenBank/DDBJ whole genome shotgun (WGS) entry which is preliminary data.</text>
</comment>
<dbReference type="SMART" id="SM00387">
    <property type="entry name" value="HATPase_c"/>
    <property type="match status" value="1"/>
</dbReference>
<dbReference type="InterPro" id="IPR036890">
    <property type="entry name" value="HATPase_C_sf"/>
</dbReference>
<dbReference type="SMART" id="SM00388">
    <property type="entry name" value="HisKA"/>
    <property type="match status" value="1"/>
</dbReference>
<dbReference type="RefSeq" id="WP_117327531.1">
    <property type="nucleotide sequence ID" value="NZ_QVTE01000043.1"/>
</dbReference>
<evidence type="ECO:0000256" key="4">
    <source>
        <dbReference type="ARBA" id="ARBA00022475"/>
    </source>
</evidence>
<dbReference type="GO" id="GO:0005886">
    <property type="term" value="C:plasma membrane"/>
    <property type="evidence" value="ECO:0007669"/>
    <property type="project" value="UniProtKB-SubCell"/>
</dbReference>
<dbReference type="Pfam" id="PF00512">
    <property type="entry name" value="HisKA"/>
    <property type="match status" value="1"/>
</dbReference>
<evidence type="ECO:0000256" key="1">
    <source>
        <dbReference type="ARBA" id="ARBA00000085"/>
    </source>
</evidence>
<dbReference type="Gene3D" id="1.10.287.130">
    <property type="match status" value="1"/>
</dbReference>
<keyword evidence="17" id="KW-1185">Reference proteome</keyword>
<keyword evidence="5" id="KW-0597">Phosphoprotein</keyword>